<name>A0AAW7M995_9MICO</name>
<dbReference type="Proteomes" id="UP001172756">
    <property type="component" value="Unassembled WGS sequence"/>
</dbReference>
<evidence type="ECO:0000313" key="4">
    <source>
        <dbReference type="Proteomes" id="UP001172756"/>
    </source>
</evidence>
<dbReference type="EMBL" id="JAUHPX010000005">
    <property type="protein sequence ID" value="MDN4488420.1"/>
    <property type="molecule type" value="Genomic_DNA"/>
</dbReference>
<comment type="caution">
    <text evidence="2">The sequence shown here is derived from an EMBL/GenBank/DDBJ whole genome shotgun (WGS) entry which is preliminary data.</text>
</comment>
<proteinExistence type="predicted"/>
<dbReference type="Proteomes" id="UP001172737">
    <property type="component" value="Unassembled WGS sequence"/>
</dbReference>
<gene>
    <name evidence="1" type="ORF">QQ002_04450</name>
    <name evidence="2" type="ORF">QQX10_09585</name>
</gene>
<evidence type="ECO:0000313" key="1">
    <source>
        <dbReference type="EMBL" id="MDN4482791.1"/>
    </source>
</evidence>
<dbReference type="EMBL" id="JAUHQB010000002">
    <property type="protein sequence ID" value="MDN4482791.1"/>
    <property type="molecule type" value="Genomic_DNA"/>
</dbReference>
<organism evidence="2 3">
    <name type="scientific">Demequina lignilytica</name>
    <dbReference type="NCBI Taxonomy" id="3051663"/>
    <lineage>
        <taxon>Bacteria</taxon>
        <taxon>Bacillati</taxon>
        <taxon>Actinomycetota</taxon>
        <taxon>Actinomycetes</taxon>
        <taxon>Micrococcales</taxon>
        <taxon>Demequinaceae</taxon>
        <taxon>Demequina</taxon>
    </lineage>
</organism>
<protein>
    <recommendedName>
        <fullName evidence="5">Leucine rich repeat variant</fullName>
    </recommendedName>
</protein>
<dbReference type="Gene3D" id="1.25.10.10">
    <property type="entry name" value="Leucine-rich Repeat Variant"/>
    <property type="match status" value="1"/>
</dbReference>
<reference evidence="1 4" key="2">
    <citation type="submission" date="2023-06" db="EMBL/GenBank/DDBJ databases">
        <title>SYSU T0a273.</title>
        <authorList>
            <person name="Gao L."/>
            <person name="Fang B.-Z."/>
            <person name="Li W.-J."/>
        </authorList>
    </citation>
    <scope>NUCLEOTIDE SEQUENCE [LARGE SCALE GENOMIC DNA]</scope>
    <source>
        <strain evidence="1 4">SYSU T0a273</strain>
    </source>
</reference>
<evidence type="ECO:0000313" key="3">
    <source>
        <dbReference type="Proteomes" id="UP001172737"/>
    </source>
</evidence>
<dbReference type="InterPro" id="IPR004830">
    <property type="entry name" value="LRR_variant"/>
</dbReference>
<reference evidence="2" key="1">
    <citation type="submission" date="2023-06" db="EMBL/GenBank/DDBJ databases">
        <title>Sysu t00039.</title>
        <authorList>
            <person name="Gao L."/>
            <person name="Fang B.-Z."/>
            <person name="Li W.-J."/>
        </authorList>
    </citation>
    <scope>NUCLEOTIDE SEQUENCE</scope>
    <source>
        <strain evidence="2">SYSU T00039</strain>
    </source>
</reference>
<evidence type="ECO:0000313" key="2">
    <source>
        <dbReference type="EMBL" id="MDN4488420.1"/>
    </source>
</evidence>
<dbReference type="RefSeq" id="WP_301119629.1">
    <property type="nucleotide sequence ID" value="NZ_JAUHPX010000005.1"/>
</dbReference>
<sequence length="101" mass="11011">METPATDLATDLLRARDPEAMPSDLLPLAAHRESSVRAIVASRADCPVAALTSLGHDRHPDVLRALLANPRTPSSVVRRLADHRDAAISELAVQRLRNSFR</sequence>
<dbReference type="InterPro" id="IPR011989">
    <property type="entry name" value="ARM-like"/>
</dbReference>
<dbReference type="AlphaFoldDB" id="A0AAW7M995"/>
<keyword evidence="3" id="KW-1185">Reference proteome</keyword>
<accession>A0AAW7M995</accession>
<dbReference type="Pfam" id="PF01816">
    <property type="entry name" value="LRV"/>
    <property type="match status" value="1"/>
</dbReference>
<evidence type="ECO:0008006" key="5">
    <source>
        <dbReference type="Google" id="ProtNLM"/>
    </source>
</evidence>